<accession>A0A366DG65</accession>
<dbReference type="Pfam" id="PF14196">
    <property type="entry name" value="ATC_hydrolase"/>
    <property type="match status" value="1"/>
</dbReference>
<sequence>MNTDPFPLDSGAYVPDPERDTRLLIDGVFDSVARTVRAHGLGDPVPEMRARLDELAVRQEHRVVDEPARHNLRMTLALVFAYRFLRPALGSTAARVAVRKAFVEPLADTLCAGTRAMLDAVEDPFAAMVELSRSRETFAFGRGFVFEHAADDDRRYHVNVRHCFYHDVLRADGVAELTPQMCEFDATWIAAIDPDRHGFRFERATTIGRGGSHCRSTSIAWRRPRTKSDRGSGEAPRRGTMSGNRGAHHVSGCRATGFSEARACAPPRRPRFPRSGCPRRGRR</sequence>
<dbReference type="EMBL" id="QNRE01000009">
    <property type="protein sequence ID" value="RBO88248.1"/>
    <property type="molecule type" value="Genomic_DNA"/>
</dbReference>
<dbReference type="GO" id="GO:0016787">
    <property type="term" value="F:hydrolase activity"/>
    <property type="evidence" value="ECO:0007669"/>
    <property type="project" value="UniProtKB-KW"/>
</dbReference>
<feature type="compositionally biased region" description="Basic residues" evidence="1">
    <location>
        <begin position="268"/>
        <end position="283"/>
    </location>
</feature>
<comment type="caution">
    <text evidence="2">The sequence shown here is derived from an EMBL/GenBank/DDBJ whole genome shotgun (WGS) entry which is preliminary data.</text>
</comment>
<evidence type="ECO:0000313" key="3">
    <source>
        <dbReference type="Proteomes" id="UP000252586"/>
    </source>
</evidence>
<feature type="region of interest" description="Disordered" evidence="1">
    <location>
        <begin position="210"/>
        <end position="283"/>
    </location>
</feature>
<dbReference type="AlphaFoldDB" id="A0A366DG65"/>
<name>A0A366DG65_9NOCA</name>
<gene>
    <name evidence="2" type="ORF">DFR74_10914</name>
</gene>
<proteinExistence type="predicted"/>
<dbReference type="Proteomes" id="UP000252586">
    <property type="component" value="Unassembled WGS sequence"/>
</dbReference>
<organism evidence="2 3">
    <name type="scientific">Nocardia puris</name>
    <dbReference type="NCBI Taxonomy" id="208602"/>
    <lineage>
        <taxon>Bacteria</taxon>
        <taxon>Bacillati</taxon>
        <taxon>Actinomycetota</taxon>
        <taxon>Actinomycetes</taxon>
        <taxon>Mycobacteriales</taxon>
        <taxon>Nocardiaceae</taxon>
        <taxon>Nocardia</taxon>
    </lineage>
</organism>
<dbReference type="InterPro" id="IPR026002">
    <property type="entry name" value="ATC_hydrolase-like"/>
</dbReference>
<feature type="compositionally biased region" description="Basic and acidic residues" evidence="1">
    <location>
        <begin position="226"/>
        <end position="237"/>
    </location>
</feature>
<dbReference type="OrthoDB" id="1094540at2"/>
<dbReference type="STRING" id="1210090.GCA_001613185_06214"/>
<dbReference type="RefSeq" id="WP_084538145.1">
    <property type="nucleotide sequence ID" value="NZ_QNRE01000009.1"/>
</dbReference>
<reference evidence="2 3" key="1">
    <citation type="submission" date="2018-06" db="EMBL/GenBank/DDBJ databases">
        <title>Genomic Encyclopedia of Type Strains, Phase IV (KMG-IV): sequencing the most valuable type-strain genomes for metagenomic binning, comparative biology and taxonomic classification.</title>
        <authorList>
            <person name="Goeker M."/>
        </authorList>
    </citation>
    <scope>NUCLEOTIDE SEQUENCE [LARGE SCALE GENOMIC DNA]</scope>
    <source>
        <strain evidence="2 3">DSM 44599</strain>
    </source>
</reference>
<evidence type="ECO:0000313" key="2">
    <source>
        <dbReference type="EMBL" id="RBO88248.1"/>
    </source>
</evidence>
<keyword evidence="3" id="KW-1185">Reference proteome</keyword>
<protein>
    <submittedName>
        <fullName evidence="2">L-2-amino-thiazoline-4-carboxylic acid hydrolase-like protein</fullName>
    </submittedName>
</protein>
<keyword evidence="2" id="KW-0378">Hydrolase</keyword>
<evidence type="ECO:0000256" key="1">
    <source>
        <dbReference type="SAM" id="MobiDB-lite"/>
    </source>
</evidence>